<dbReference type="SUPFAM" id="SSF56112">
    <property type="entry name" value="Protein kinase-like (PK-like)"/>
    <property type="match status" value="1"/>
</dbReference>
<evidence type="ECO:0000313" key="3">
    <source>
        <dbReference type="EMBL" id="SVE36875.1"/>
    </source>
</evidence>
<feature type="non-terminal residue" evidence="3">
    <location>
        <position position="238"/>
    </location>
</feature>
<feature type="non-terminal residue" evidence="3">
    <location>
        <position position="1"/>
    </location>
</feature>
<sequence>ELGSSIEDLFLSFEDVPIAAASIAQVHFAITSAGEEVAVKVLRPNIEKAFLRDLELLRWLAQLAVRLRPSWKRLRLADGVEVFAEMVRMEMDLRLEGAAASELRENFKNDPSYNVPKIFWQYTSKRVLTTSRVSGIPIDKITASESHSYTPDQVLESSSRAMFHQIFRDGFFHGDPHPGNLMVEKDGTISVVDFGIMGRLDVQSRLYIAETLLCIFTRDYERAAQLHLEAGYVPEGTP</sequence>
<dbReference type="Gene3D" id="1.10.510.10">
    <property type="entry name" value="Transferase(Phosphotransferase) domain 1"/>
    <property type="match status" value="1"/>
</dbReference>
<name>A0A383CY66_9ZZZZ</name>
<dbReference type="InterPro" id="IPR011009">
    <property type="entry name" value="Kinase-like_dom_sf"/>
</dbReference>
<dbReference type="PANTHER" id="PTHR10566">
    <property type="entry name" value="CHAPERONE-ACTIVITY OF BC1 COMPLEX CABC1 -RELATED"/>
    <property type="match status" value="1"/>
</dbReference>
<dbReference type="Pfam" id="PF03109">
    <property type="entry name" value="ABC1"/>
    <property type="match status" value="1"/>
</dbReference>
<dbReference type="GO" id="GO:0005524">
    <property type="term" value="F:ATP binding"/>
    <property type="evidence" value="ECO:0007669"/>
    <property type="project" value="InterPro"/>
</dbReference>
<evidence type="ECO:0000256" key="1">
    <source>
        <dbReference type="ARBA" id="ARBA00009670"/>
    </source>
</evidence>
<feature type="domain" description="Protein kinase" evidence="2">
    <location>
        <begin position="1"/>
        <end position="238"/>
    </location>
</feature>
<comment type="similarity">
    <text evidence="1">Belongs to the protein kinase superfamily. ADCK protein kinase family.</text>
</comment>
<organism evidence="3">
    <name type="scientific">marine metagenome</name>
    <dbReference type="NCBI Taxonomy" id="408172"/>
    <lineage>
        <taxon>unclassified sequences</taxon>
        <taxon>metagenomes</taxon>
        <taxon>ecological metagenomes</taxon>
    </lineage>
</organism>
<dbReference type="PROSITE" id="PS50011">
    <property type="entry name" value="PROTEIN_KINASE_DOM"/>
    <property type="match status" value="1"/>
</dbReference>
<proteinExistence type="inferred from homology"/>
<dbReference type="EMBL" id="UINC01212511">
    <property type="protein sequence ID" value="SVE36875.1"/>
    <property type="molecule type" value="Genomic_DNA"/>
</dbReference>
<dbReference type="GO" id="GO:0004672">
    <property type="term" value="F:protein kinase activity"/>
    <property type="evidence" value="ECO:0007669"/>
    <property type="project" value="InterPro"/>
</dbReference>
<dbReference type="InterPro" id="IPR000719">
    <property type="entry name" value="Prot_kinase_dom"/>
</dbReference>
<gene>
    <name evidence="3" type="ORF">METZ01_LOCUS489729</name>
</gene>
<reference evidence="3" key="1">
    <citation type="submission" date="2018-05" db="EMBL/GenBank/DDBJ databases">
        <authorList>
            <person name="Lanie J.A."/>
            <person name="Ng W.-L."/>
            <person name="Kazmierczak K.M."/>
            <person name="Andrzejewski T.M."/>
            <person name="Davidsen T.M."/>
            <person name="Wayne K.J."/>
            <person name="Tettelin H."/>
            <person name="Glass J.I."/>
            <person name="Rusch D."/>
            <person name="Podicherti R."/>
            <person name="Tsui H.-C.T."/>
            <person name="Winkler M.E."/>
        </authorList>
    </citation>
    <scope>NUCLEOTIDE SEQUENCE</scope>
</reference>
<dbReference type="InterPro" id="IPR004147">
    <property type="entry name" value="ABC1_dom"/>
</dbReference>
<accession>A0A383CY66</accession>
<evidence type="ECO:0000259" key="2">
    <source>
        <dbReference type="PROSITE" id="PS50011"/>
    </source>
</evidence>
<dbReference type="PANTHER" id="PTHR10566:SF113">
    <property type="entry name" value="PROTEIN ACTIVITY OF BC1 COMPLEX KINASE 7, CHLOROPLASTIC"/>
    <property type="match status" value="1"/>
</dbReference>
<dbReference type="AlphaFoldDB" id="A0A383CY66"/>
<protein>
    <recommendedName>
        <fullName evidence="2">Protein kinase domain-containing protein</fullName>
    </recommendedName>
</protein>
<dbReference type="InterPro" id="IPR050154">
    <property type="entry name" value="UbiB_kinase"/>
</dbReference>